<comment type="caution">
    <text evidence="14">The sequence shown here is derived from an EMBL/GenBank/DDBJ whole genome shotgun (WGS) entry which is preliminary data.</text>
</comment>
<evidence type="ECO:0000256" key="6">
    <source>
        <dbReference type="ARBA" id="ARBA00023140"/>
    </source>
</evidence>
<evidence type="ECO:0000313" key="15">
    <source>
        <dbReference type="Proteomes" id="UP001479436"/>
    </source>
</evidence>
<dbReference type="InterPro" id="IPR025655">
    <property type="entry name" value="PEX14"/>
</dbReference>
<evidence type="ECO:0000256" key="7">
    <source>
        <dbReference type="ARBA" id="ARBA00029502"/>
    </source>
</evidence>
<evidence type="ECO:0000256" key="3">
    <source>
        <dbReference type="ARBA" id="ARBA00022927"/>
    </source>
</evidence>
<dbReference type="Pfam" id="PF04695">
    <property type="entry name" value="Pex14_N"/>
    <property type="match status" value="1"/>
</dbReference>
<dbReference type="PANTHER" id="PTHR23058:SF0">
    <property type="entry name" value="PEROXISOMAL MEMBRANE PROTEIN PEX14"/>
    <property type="match status" value="1"/>
</dbReference>
<keyword evidence="15" id="KW-1185">Reference proteome</keyword>
<protein>
    <recommendedName>
        <fullName evidence="7 10">Peroxisomal membrane protein PEX14</fullName>
    </recommendedName>
    <alternativeName>
        <fullName evidence="8 10">Peroxin-14</fullName>
    </alternativeName>
</protein>
<evidence type="ECO:0000256" key="4">
    <source>
        <dbReference type="ARBA" id="ARBA00023010"/>
    </source>
</evidence>
<evidence type="ECO:0000256" key="9">
    <source>
        <dbReference type="ARBA" id="ARBA00046271"/>
    </source>
</evidence>
<evidence type="ECO:0000256" key="12">
    <source>
        <dbReference type="SAM" id="MobiDB-lite"/>
    </source>
</evidence>
<evidence type="ECO:0000259" key="13">
    <source>
        <dbReference type="Pfam" id="PF04695"/>
    </source>
</evidence>
<dbReference type="InterPro" id="IPR006785">
    <property type="entry name" value="Pex14_N"/>
</dbReference>
<evidence type="ECO:0000256" key="1">
    <source>
        <dbReference type="ARBA" id="ARBA00005443"/>
    </source>
</evidence>
<name>A0ABR2W8W2_9FUNG</name>
<comment type="similarity">
    <text evidence="1 10">Belongs to the peroxin-14 family.</text>
</comment>
<sequence>MTEAIRENVLKSAIHFLRIPQVNKSSLAKKIAFLESKGLTTGEIQAALKQATSESSQNNFKEKISTQELALASRPLPAIPTRESKNKSTPWKHYLTTAAAAGSIGCGLYHLAKRCTLPNIKGNTQAELEAELREIDARYEAASSSLLTVKKDTLDMIEYINTQKDEMKTSVENMSGILSQLKSQDSERDQELQSLRQELHRVKSIIPKILENQKESQNTMLTELQKELKSLKDLLITRKTTSIHTLTPPISPNSMEGSADGVVP</sequence>
<proteinExistence type="inferred from homology"/>
<evidence type="ECO:0000313" key="14">
    <source>
        <dbReference type="EMBL" id="KAK9723367.1"/>
    </source>
</evidence>
<dbReference type="EMBL" id="JASJQH010006926">
    <property type="protein sequence ID" value="KAK9723367.1"/>
    <property type="molecule type" value="Genomic_DNA"/>
</dbReference>
<evidence type="ECO:0000256" key="10">
    <source>
        <dbReference type="RuleBase" id="RU367032"/>
    </source>
</evidence>
<evidence type="ECO:0000256" key="2">
    <source>
        <dbReference type="ARBA" id="ARBA00022448"/>
    </source>
</evidence>
<keyword evidence="4" id="KW-0811">Translocation</keyword>
<evidence type="ECO:0000256" key="5">
    <source>
        <dbReference type="ARBA" id="ARBA00023136"/>
    </source>
</evidence>
<comment type="subcellular location">
    <subcellularLocation>
        <location evidence="9 10">Peroxisome membrane</location>
    </subcellularLocation>
</comment>
<evidence type="ECO:0000256" key="11">
    <source>
        <dbReference type="SAM" id="Coils"/>
    </source>
</evidence>
<accession>A0ABR2W8W2</accession>
<comment type="function">
    <text evidence="10">Component of the PEX13-PEX14 docking complex, a translocon channel that specifically mediates the import of peroxisomal cargo proteins bound to PEX5 receptor. The PEX13-PEX14 docking complex forms a large import pore which can be opened to a diameter of about 9 nm. Mechanistically, PEX5 receptor along with cargo proteins associates with the PEX14 subunit of the PEX13-PEX14 docking complex in the cytosol, leading to the insertion of the receptor into the organelle membrane with the concomitant translocation of the cargo into the peroxisome matrix.</text>
</comment>
<keyword evidence="6 10" id="KW-0576">Peroxisome</keyword>
<reference evidence="14 15" key="1">
    <citation type="submission" date="2023-04" db="EMBL/GenBank/DDBJ databases">
        <title>Genome of Basidiobolus ranarum AG-B5.</title>
        <authorList>
            <person name="Stajich J.E."/>
            <person name="Carter-House D."/>
            <person name="Gryganskyi A."/>
        </authorList>
    </citation>
    <scope>NUCLEOTIDE SEQUENCE [LARGE SCALE GENOMIC DNA]</scope>
    <source>
        <strain evidence="14 15">AG-B5</strain>
    </source>
</reference>
<dbReference type="PANTHER" id="PTHR23058">
    <property type="entry name" value="PEROXISOMAL MEMBRANE PROTEIN PEX14"/>
    <property type="match status" value="1"/>
</dbReference>
<dbReference type="InterPro" id="IPR036388">
    <property type="entry name" value="WH-like_DNA-bd_sf"/>
</dbReference>
<dbReference type="Gene3D" id="1.10.10.10">
    <property type="entry name" value="Winged helix-like DNA-binding domain superfamily/Winged helix DNA-binding domain"/>
    <property type="match status" value="1"/>
</dbReference>
<feature type="domain" description="Peroxisome membrane anchor protein Pex14p N-terminal" evidence="13">
    <location>
        <begin position="6"/>
        <end position="49"/>
    </location>
</feature>
<feature type="coiled-coil region" evidence="11">
    <location>
        <begin position="178"/>
        <end position="234"/>
    </location>
</feature>
<gene>
    <name evidence="14" type="primary">PEX14_3</name>
    <name evidence="14" type="ORF">K7432_002020</name>
</gene>
<keyword evidence="11" id="KW-0175">Coiled coil</keyword>
<evidence type="ECO:0000256" key="8">
    <source>
        <dbReference type="ARBA" id="ARBA00029691"/>
    </source>
</evidence>
<keyword evidence="5 10" id="KW-0472">Membrane</keyword>
<organism evidence="14 15">
    <name type="scientific">Basidiobolus ranarum</name>
    <dbReference type="NCBI Taxonomy" id="34480"/>
    <lineage>
        <taxon>Eukaryota</taxon>
        <taxon>Fungi</taxon>
        <taxon>Fungi incertae sedis</taxon>
        <taxon>Zoopagomycota</taxon>
        <taxon>Entomophthoromycotina</taxon>
        <taxon>Basidiobolomycetes</taxon>
        <taxon>Basidiobolales</taxon>
        <taxon>Basidiobolaceae</taxon>
        <taxon>Basidiobolus</taxon>
    </lineage>
</organism>
<keyword evidence="2 10" id="KW-0813">Transport</keyword>
<keyword evidence="3 10" id="KW-0653">Protein transport</keyword>
<feature type="region of interest" description="Disordered" evidence="12">
    <location>
        <begin position="244"/>
        <end position="264"/>
    </location>
</feature>
<dbReference type="Proteomes" id="UP001479436">
    <property type="component" value="Unassembled WGS sequence"/>
</dbReference>